<accession>A0A6G7PW26</accession>
<reference evidence="1 2" key="1">
    <citation type="submission" date="2020-02" db="EMBL/GenBank/DDBJ databases">
        <title>Genome analysis of Thermosulfuriphilus ammonigenes ST65T, an anaerobic thermophilic chemolithoautotrophic bacterium isolated from a deep-sea hydrothermal vent.</title>
        <authorList>
            <person name="Slobodkina G."/>
            <person name="Allioux M."/>
            <person name="Merkel A."/>
            <person name="Alain K."/>
            <person name="Jebbar M."/>
            <person name="Slobodkin A."/>
        </authorList>
    </citation>
    <scope>NUCLEOTIDE SEQUENCE [LARGE SCALE GENOMIC DNA]</scope>
    <source>
        <strain evidence="1 2">ST65</strain>
    </source>
</reference>
<dbReference type="PANTHER" id="PTHR43228:SF6">
    <property type="entry name" value="RESPONSE REGULATOR RECEIVER"/>
    <property type="match status" value="1"/>
</dbReference>
<dbReference type="AlphaFoldDB" id="A0A6G7PW26"/>
<dbReference type="PROSITE" id="PS50110">
    <property type="entry name" value="RESPONSE_REGULATORY"/>
    <property type="match status" value="1"/>
</dbReference>
<name>A0A6G7PW26_9BACT</name>
<dbReference type="GO" id="GO:0000160">
    <property type="term" value="P:phosphorelay signal transduction system"/>
    <property type="evidence" value="ECO:0007669"/>
    <property type="project" value="InterPro"/>
</dbReference>
<dbReference type="InterPro" id="IPR001789">
    <property type="entry name" value="Sig_transdc_resp-reg_receiver"/>
</dbReference>
<dbReference type="SMART" id="SM00448">
    <property type="entry name" value="REC"/>
    <property type="match status" value="1"/>
</dbReference>
<dbReference type="SUPFAM" id="SSF52172">
    <property type="entry name" value="CheY-like"/>
    <property type="match status" value="1"/>
</dbReference>
<dbReference type="KEGG" id="tav:G4V39_06115"/>
<dbReference type="InterPro" id="IPR005561">
    <property type="entry name" value="ANTAR"/>
</dbReference>
<sequence length="207" mass="23224">MSDPPAFQKIKILLADDEETITSAFQVLLTDAGYQVVGVAHNGLEAVELARKLKPDLIIMDILMPEIDGIEAARRINKERFTPIVLVTAFADQDLIRRAKEARVLGYLLKPVIIDDLIPAVELAYEIASRLRELTGEVENLSEELATRKLVERAKGLLMDTLGLKEAQAMRLLQKESRRRRMKIGELAKTIIEAKELLEKAQTSQLP</sequence>
<evidence type="ECO:0000313" key="1">
    <source>
        <dbReference type="EMBL" id="QIJ71862.1"/>
    </source>
</evidence>
<gene>
    <name evidence="1" type="ORF">G4V39_06115</name>
</gene>
<evidence type="ECO:0000313" key="2">
    <source>
        <dbReference type="Proteomes" id="UP000502179"/>
    </source>
</evidence>
<dbReference type="SMART" id="SM01012">
    <property type="entry name" value="ANTAR"/>
    <property type="match status" value="1"/>
</dbReference>
<dbReference type="InterPro" id="IPR036388">
    <property type="entry name" value="WH-like_DNA-bd_sf"/>
</dbReference>
<proteinExistence type="predicted"/>
<dbReference type="EMBL" id="CP048877">
    <property type="protein sequence ID" value="QIJ71862.1"/>
    <property type="molecule type" value="Genomic_DNA"/>
</dbReference>
<dbReference type="PROSITE" id="PS50921">
    <property type="entry name" value="ANTAR"/>
    <property type="match status" value="1"/>
</dbReference>
<dbReference type="InterPro" id="IPR052048">
    <property type="entry name" value="ST_Response_Regulator"/>
</dbReference>
<dbReference type="InterPro" id="IPR011006">
    <property type="entry name" value="CheY-like_superfamily"/>
</dbReference>
<dbReference type="Pfam" id="PF00072">
    <property type="entry name" value="Response_reg"/>
    <property type="match status" value="1"/>
</dbReference>
<dbReference type="Pfam" id="PF03861">
    <property type="entry name" value="ANTAR"/>
    <property type="match status" value="1"/>
</dbReference>
<dbReference type="Proteomes" id="UP000502179">
    <property type="component" value="Chromosome"/>
</dbReference>
<dbReference type="RefSeq" id="WP_166032080.1">
    <property type="nucleotide sequence ID" value="NZ_CP048877.1"/>
</dbReference>
<dbReference type="PIRSF" id="PIRSF036382">
    <property type="entry name" value="RR_antiterm"/>
    <property type="match status" value="1"/>
</dbReference>
<dbReference type="Gene3D" id="1.10.10.10">
    <property type="entry name" value="Winged helix-like DNA-binding domain superfamily/Winged helix DNA-binding domain"/>
    <property type="match status" value="1"/>
</dbReference>
<protein>
    <submittedName>
        <fullName evidence="1">Response regulator</fullName>
    </submittedName>
</protein>
<organism evidence="1 2">
    <name type="scientific">Thermosulfuriphilus ammonigenes</name>
    <dbReference type="NCBI Taxonomy" id="1936021"/>
    <lineage>
        <taxon>Bacteria</taxon>
        <taxon>Pseudomonadati</taxon>
        <taxon>Thermodesulfobacteriota</taxon>
        <taxon>Thermodesulfobacteria</taxon>
        <taxon>Thermodesulfobacteriales</taxon>
        <taxon>Thermodesulfobacteriaceae</taxon>
        <taxon>Thermosulfuriphilus</taxon>
    </lineage>
</organism>
<dbReference type="InterPro" id="IPR008327">
    <property type="entry name" value="Sig_transdc_resp-reg_antiterm"/>
</dbReference>
<dbReference type="PANTHER" id="PTHR43228">
    <property type="entry name" value="TWO-COMPONENT RESPONSE REGULATOR"/>
    <property type="match status" value="1"/>
</dbReference>
<keyword evidence="2" id="KW-1185">Reference proteome</keyword>
<dbReference type="Gene3D" id="3.40.50.2300">
    <property type="match status" value="1"/>
</dbReference>
<dbReference type="GO" id="GO:0003723">
    <property type="term" value="F:RNA binding"/>
    <property type="evidence" value="ECO:0007669"/>
    <property type="project" value="InterPro"/>
</dbReference>